<evidence type="ECO:0000259" key="2">
    <source>
        <dbReference type="Pfam" id="PF17650"/>
    </source>
</evidence>
<dbReference type="Gene3D" id="3.30.420.480">
    <property type="entry name" value="Domain of unknown function (DUF4445)"/>
    <property type="match status" value="1"/>
</dbReference>
<evidence type="ECO:0000259" key="3">
    <source>
        <dbReference type="Pfam" id="PF17651"/>
    </source>
</evidence>
<keyword evidence="5" id="KW-1185">Reference proteome</keyword>
<dbReference type="RefSeq" id="WP_020877768.1">
    <property type="nucleotide sequence ID" value="NZ_ATHJ01000105.1"/>
</dbReference>
<dbReference type="InterPro" id="IPR041414">
    <property type="entry name" value="Raco-like_middle"/>
</dbReference>
<protein>
    <submittedName>
        <fullName evidence="4">Iron-sulfur cluster binding protein</fullName>
    </submittedName>
</protein>
<dbReference type="AlphaFoldDB" id="S7TFF5"/>
<accession>S7TFF5</accession>
<feature type="domain" description="RACo linker region" evidence="2">
    <location>
        <begin position="13"/>
        <end position="75"/>
    </location>
</feature>
<reference evidence="4 5" key="1">
    <citation type="journal article" date="2013" name="Genome Announc.">
        <title>Draft genome sequences for three mercury-methylating, sulfate-reducing bacteria.</title>
        <authorList>
            <person name="Brown S.D."/>
            <person name="Hurt R.A.Jr."/>
            <person name="Gilmour C.C."/>
            <person name="Elias D.A."/>
        </authorList>
    </citation>
    <scope>NUCLEOTIDE SEQUENCE [LARGE SCALE GENOMIC DNA]</scope>
    <source>
        <strain evidence="4 5">DSM 2059</strain>
    </source>
</reference>
<gene>
    <name evidence="4" type="ORF">dsmv_0657</name>
</gene>
<dbReference type="STRING" id="897.B2D07_15935"/>
<feature type="domain" description="RACo C-terminal" evidence="1">
    <location>
        <begin position="255"/>
        <end position="514"/>
    </location>
</feature>
<proteinExistence type="predicted"/>
<dbReference type="Pfam" id="PF17651">
    <property type="entry name" value="Raco_middle"/>
    <property type="match status" value="1"/>
</dbReference>
<dbReference type="PANTHER" id="PTHR42895:SF1">
    <property type="entry name" value="IRON-SULFUR CLUSTER PROTEIN"/>
    <property type="match status" value="1"/>
</dbReference>
<dbReference type="EMBL" id="ATHJ01000105">
    <property type="protein sequence ID" value="EPR35952.1"/>
    <property type="molecule type" value="Genomic_DNA"/>
</dbReference>
<dbReference type="eggNOG" id="COG3894">
    <property type="taxonomic scope" value="Bacteria"/>
</dbReference>
<dbReference type="InterPro" id="IPR042259">
    <property type="entry name" value="Raco-like_middle_sf"/>
</dbReference>
<dbReference type="Gene3D" id="3.10.20.880">
    <property type="match status" value="1"/>
</dbReference>
<dbReference type="InterPro" id="IPR027980">
    <property type="entry name" value="RACo_C"/>
</dbReference>
<dbReference type="InterPro" id="IPR040506">
    <property type="entry name" value="RACo_linker"/>
</dbReference>
<organism evidence="4 5">
    <name type="scientific">Desulfococcus multivorans DSM 2059</name>
    <dbReference type="NCBI Taxonomy" id="1121405"/>
    <lineage>
        <taxon>Bacteria</taxon>
        <taxon>Pseudomonadati</taxon>
        <taxon>Thermodesulfobacteriota</taxon>
        <taxon>Desulfobacteria</taxon>
        <taxon>Desulfobacterales</taxon>
        <taxon>Desulfococcaceae</taxon>
        <taxon>Desulfococcus</taxon>
    </lineage>
</organism>
<feature type="domain" description="RACo-like middle region" evidence="3">
    <location>
        <begin position="93"/>
        <end position="252"/>
    </location>
</feature>
<dbReference type="PANTHER" id="PTHR42895">
    <property type="entry name" value="IRON-SULFUR CLUSTER-BINDING PROTEIN-RELATED"/>
    <property type="match status" value="1"/>
</dbReference>
<name>S7TFF5_DESML</name>
<dbReference type="Pfam" id="PF14574">
    <property type="entry name" value="RACo_C_ter"/>
    <property type="match status" value="1"/>
</dbReference>
<dbReference type="InterPro" id="IPR052911">
    <property type="entry name" value="Corrinoid_activation_enz"/>
</dbReference>
<dbReference type="Proteomes" id="UP000014977">
    <property type="component" value="Unassembled WGS sequence"/>
</dbReference>
<evidence type="ECO:0000259" key="1">
    <source>
        <dbReference type="Pfam" id="PF14574"/>
    </source>
</evidence>
<evidence type="ECO:0000313" key="4">
    <source>
        <dbReference type="EMBL" id="EPR35952.1"/>
    </source>
</evidence>
<dbReference type="OrthoDB" id="9810588at2"/>
<sequence>MTADRRGGSRRVATVTLTPPSLRDNTADADRLVQALKRDVGAERVRIDLPLLKRIPEQIREWRYTARCLLFKDRDAHLLLAATDPSAPGVMAGLAVDLGTTRIVLRLVDLADARILDEDAFNNPQIAVGPDVLARIHHADTPEGLAELQAMVVDGINRTVSGMCTRSGFSTADIHLATIAGNTAMSHLFMGIPPRWLIREPYIPAVNAPDLLTAAELGLALSPGARVMVFPNVGSYFGGDLIAGILFSGMNEMPETAILVDVGTNAEVILGNRDWLIACAGAAGPALESGVARMGMMAAPGVIDTVTVDPATRRIRYETIGGLPPRGICGSGVIDLAAHLFLSGMLDIRGKLVPEKCGEHLAVIDGMNHIVVVQAEDSATGRPLMMSQADIDSLIRSKAAMYTILETITLSVGMTPRDLDRFYVAGTFGSFIKPRSAITIGMIPDLPMECYRPLGNSSLGGAAMALTLDDPMAETARIRDRITYLELNVNQELMNRFSAARFLPHTEPSLFPSVRVGDGSAPPPALSLVEVQPHTPSSLCLAGARTAIPGR</sequence>
<dbReference type="Pfam" id="PF17650">
    <property type="entry name" value="RACo_linker"/>
    <property type="match status" value="1"/>
</dbReference>
<evidence type="ECO:0000313" key="5">
    <source>
        <dbReference type="Proteomes" id="UP000014977"/>
    </source>
</evidence>
<comment type="caution">
    <text evidence="4">The sequence shown here is derived from an EMBL/GenBank/DDBJ whole genome shotgun (WGS) entry which is preliminary data.</text>
</comment>